<dbReference type="CDD" id="cd01949">
    <property type="entry name" value="GGDEF"/>
    <property type="match status" value="1"/>
</dbReference>
<dbReference type="SUPFAM" id="SSF55073">
    <property type="entry name" value="Nucleotide cyclase"/>
    <property type="match status" value="1"/>
</dbReference>
<dbReference type="PANTHER" id="PTHR46663:SF3">
    <property type="entry name" value="SLL0267 PROTEIN"/>
    <property type="match status" value="1"/>
</dbReference>
<evidence type="ECO:0000256" key="1">
    <source>
        <dbReference type="SAM" id="MobiDB-lite"/>
    </source>
</evidence>
<dbReference type="SMART" id="SM00267">
    <property type="entry name" value="GGDEF"/>
    <property type="match status" value="1"/>
</dbReference>
<dbReference type="InterPro" id="IPR035965">
    <property type="entry name" value="PAS-like_dom_sf"/>
</dbReference>
<feature type="transmembrane region" description="Helical" evidence="2">
    <location>
        <begin position="83"/>
        <end position="99"/>
    </location>
</feature>
<dbReference type="Pfam" id="PF00990">
    <property type="entry name" value="GGDEF"/>
    <property type="match status" value="1"/>
</dbReference>
<dbReference type="InterPro" id="IPR043128">
    <property type="entry name" value="Rev_trsase/Diguanyl_cyclase"/>
</dbReference>
<dbReference type="PANTHER" id="PTHR46663">
    <property type="entry name" value="DIGUANYLATE CYCLASE DGCT-RELATED"/>
    <property type="match status" value="1"/>
</dbReference>
<dbReference type="AlphaFoldDB" id="A0A7V5CTM5"/>
<feature type="transmembrane region" description="Helical" evidence="2">
    <location>
        <begin position="50"/>
        <end position="71"/>
    </location>
</feature>
<dbReference type="SUPFAM" id="SSF55785">
    <property type="entry name" value="PYP-like sensor domain (PAS domain)"/>
    <property type="match status" value="1"/>
</dbReference>
<accession>A0A7V5CTM5</accession>
<dbReference type="Gene3D" id="3.30.70.270">
    <property type="match status" value="1"/>
</dbReference>
<evidence type="ECO:0000259" key="3">
    <source>
        <dbReference type="PROSITE" id="PS50887"/>
    </source>
</evidence>
<name>A0A7V5CTM5_9BACT</name>
<proteinExistence type="predicted"/>
<keyword evidence="2" id="KW-0812">Transmembrane</keyword>
<organism evidence="4">
    <name type="scientific">Acidobacterium capsulatum</name>
    <dbReference type="NCBI Taxonomy" id="33075"/>
    <lineage>
        <taxon>Bacteria</taxon>
        <taxon>Pseudomonadati</taxon>
        <taxon>Acidobacteriota</taxon>
        <taxon>Terriglobia</taxon>
        <taxon>Terriglobales</taxon>
        <taxon>Acidobacteriaceae</taxon>
        <taxon>Acidobacterium</taxon>
    </lineage>
</organism>
<dbReference type="EMBL" id="DTKL01000055">
    <property type="protein sequence ID" value="HGY94724.1"/>
    <property type="molecule type" value="Genomic_DNA"/>
</dbReference>
<dbReference type="InterPro" id="IPR000014">
    <property type="entry name" value="PAS"/>
</dbReference>
<dbReference type="PROSITE" id="PS50887">
    <property type="entry name" value="GGDEF"/>
    <property type="match status" value="1"/>
</dbReference>
<keyword evidence="2" id="KW-1133">Transmembrane helix</keyword>
<evidence type="ECO:0000256" key="2">
    <source>
        <dbReference type="SAM" id="Phobius"/>
    </source>
</evidence>
<dbReference type="InterPro" id="IPR000160">
    <property type="entry name" value="GGDEF_dom"/>
</dbReference>
<reference evidence="4" key="1">
    <citation type="journal article" date="2020" name="mSystems">
        <title>Genome- and Community-Level Interaction Insights into Carbon Utilization and Element Cycling Functions of Hydrothermarchaeota in Hydrothermal Sediment.</title>
        <authorList>
            <person name="Zhou Z."/>
            <person name="Liu Y."/>
            <person name="Xu W."/>
            <person name="Pan J."/>
            <person name="Luo Z.H."/>
            <person name="Li M."/>
        </authorList>
    </citation>
    <scope>NUCLEOTIDE SEQUENCE [LARGE SCALE GENOMIC DNA]</scope>
    <source>
        <strain evidence="4">SpSt-855</strain>
    </source>
</reference>
<gene>
    <name evidence="4" type="ORF">ENW50_08605</name>
</gene>
<dbReference type="InterPro" id="IPR052163">
    <property type="entry name" value="DGC-Regulatory_Protein"/>
</dbReference>
<keyword evidence="2" id="KW-0472">Membrane</keyword>
<sequence>MSDDTTSPGDGVTQLHNPGYSPLPVPALPPQSEGKPRSSNRLTKQGTFRLVMALILFAAAAALILSAPLSLHGPSTAGRWTQLVWWMLCLLCMLLLHRLSRKLLLPLPEVATRSVLYLFLLFFALQRILTLLPIHMPLLLREATGALLVCLLAAVAFSRMNDLQPDIAQARWEHERFLAAAESSLDDFYIFDGVPDEKGEIVDFRFSYINPNALRRLHATREELEGKVLTEVRPFMVASGLIERYQEVVRTGNPFLCEVYLDDELIQATWLHVQVVKLGNGIAITSRDVTQHKQLIEHVSHLAHYDHLTGLANRALMRDRLQQAMHMASRHGEQVAVFMLDIDGFKEINDSLGHADGDALLVIVAERLRGSVRESDTVARFGGDEFVLIMPGFKNGEDALHCGKQIVRNLSRPVYIRGNAVEITISLGMCLYPDDATDVDQLLQNADAAMYSVKKTGRNGFRTFGNKLAPVDCDQK</sequence>
<dbReference type="NCBIfam" id="TIGR00254">
    <property type="entry name" value="GGDEF"/>
    <property type="match status" value="1"/>
</dbReference>
<dbReference type="InterPro" id="IPR029787">
    <property type="entry name" value="Nucleotide_cyclase"/>
</dbReference>
<feature type="domain" description="GGDEF" evidence="3">
    <location>
        <begin position="333"/>
        <end position="466"/>
    </location>
</feature>
<feature type="region of interest" description="Disordered" evidence="1">
    <location>
        <begin position="1"/>
        <end position="40"/>
    </location>
</feature>
<dbReference type="Gene3D" id="3.30.450.20">
    <property type="entry name" value="PAS domain"/>
    <property type="match status" value="1"/>
</dbReference>
<evidence type="ECO:0000313" key="4">
    <source>
        <dbReference type="EMBL" id="HGY94724.1"/>
    </source>
</evidence>
<dbReference type="GO" id="GO:0003824">
    <property type="term" value="F:catalytic activity"/>
    <property type="evidence" value="ECO:0007669"/>
    <property type="project" value="UniProtKB-ARBA"/>
</dbReference>
<comment type="caution">
    <text evidence="4">The sequence shown here is derived from an EMBL/GenBank/DDBJ whole genome shotgun (WGS) entry which is preliminary data.</text>
</comment>
<dbReference type="CDD" id="cd00130">
    <property type="entry name" value="PAS"/>
    <property type="match status" value="1"/>
</dbReference>
<protein>
    <submittedName>
        <fullName evidence="4">Sensor domain-containing diguanylate cyclase</fullName>
    </submittedName>
</protein>
<dbReference type="FunFam" id="3.30.70.270:FF:000001">
    <property type="entry name" value="Diguanylate cyclase domain protein"/>
    <property type="match status" value="1"/>
</dbReference>
<feature type="transmembrane region" description="Helical" evidence="2">
    <location>
        <begin position="111"/>
        <end position="132"/>
    </location>
</feature>